<reference evidence="1" key="1">
    <citation type="submission" date="2023-07" db="EMBL/GenBank/DDBJ databases">
        <title>Sorghum-associated microbial communities from plants grown in Nebraska, USA.</title>
        <authorList>
            <person name="Schachtman D."/>
        </authorList>
    </citation>
    <scope>NUCLEOTIDE SEQUENCE</scope>
    <source>
        <strain evidence="1">DS3754</strain>
    </source>
</reference>
<dbReference type="EMBL" id="JAUSRD010000001">
    <property type="protein sequence ID" value="MDP9891258.1"/>
    <property type="molecule type" value="Genomic_DNA"/>
</dbReference>
<proteinExistence type="predicted"/>
<protein>
    <submittedName>
        <fullName evidence="1">Uncharacterized protein</fullName>
    </submittedName>
</protein>
<organism evidence="1 2">
    <name type="scientific">Variovorax boronicumulans</name>
    <dbReference type="NCBI Taxonomy" id="436515"/>
    <lineage>
        <taxon>Bacteria</taxon>
        <taxon>Pseudomonadati</taxon>
        <taxon>Pseudomonadota</taxon>
        <taxon>Betaproteobacteria</taxon>
        <taxon>Burkholderiales</taxon>
        <taxon>Comamonadaceae</taxon>
        <taxon>Variovorax</taxon>
    </lineage>
</organism>
<dbReference type="AlphaFoldDB" id="A0AAW8CU37"/>
<sequence length="75" mass="7936">MNDRYTTTRMPYARANGAPPVMAGSYTCPELGRTCTRPGAYDAMALPSLQNGRQKFPAGLCAADNTEPPALTNAA</sequence>
<dbReference type="Proteomes" id="UP001242045">
    <property type="component" value="Unassembled WGS sequence"/>
</dbReference>
<evidence type="ECO:0000313" key="2">
    <source>
        <dbReference type="Proteomes" id="UP001242045"/>
    </source>
</evidence>
<name>A0AAW8CU37_9BURK</name>
<comment type="caution">
    <text evidence="1">The sequence shown here is derived from an EMBL/GenBank/DDBJ whole genome shotgun (WGS) entry which is preliminary data.</text>
</comment>
<gene>
    <name evidence="1" type="ORF">J2W31_000354</name>
</gene>
<evidence type="ECO:0000313" key="1">
    <source>
        <dbReference type="EMBL" id="MDP9891258.1"/>
    </source>
</evidence>
<dbReference type="RefSeq" id="WP_307683632.1">
    <property type="nucleotide sequence ID" value="NZ_JAUSRD010000001.1"/>
</dbReference>
<accession>A0AAW8CU37</accession>